<keyword evidence="2" id="KW-1185">Reference proteome</keyword>
<proteinExistence type="predicted"/>
<dbReference type="EMBL" id="JNUP01000064">
    <property type="protein sequence ID" value="KGE71969.1"/>
    <property type="molecule type" value="Genomic_DNA"/>
</dbReference>
<accession>A0A098QW90</accession>
<comment type="caution">
    <text evidence="1">The sequence shown here is derived from an EMBL/GenBank/DDBJ whole genome shotgun (WGS) entry which is preliminary data.</text>
</comment>
<evidence type="ECO:0000313" key="2">
    <source>
        <dbReference type="Proteomes" id="UP000029692"/>
    </source>
</evidence>
<protein>
    <submittedName>
        <fullName evidence="1">Uncharacterized protein</fullName>
    </submittedName>
</protein>
<name>A0A098QW90_9SPIO</name>
<sequence>MQFPGLWVSSSVLQGDSHAPAFRRPLLKPFPPLRYRLGADLGTHPPGGTRFRPLAQSLITSAPKAIKKPGPRISEIGPAQFPAPCTGALGFSHLPWHGHLKQPRWITPALLH</sequence>
<dbReference type="Proteomes" id="UP000029692">
    <property type="component" value="Unassembled WGS sequence"/>
</dbReference>
<gene>
    <name evidence="1" type="ORF">DC28_09250</name>
</gene>
<organism evidence="1 2">
    <name type="scientific">Spirochaeta lutea</name>
    <dbReference type="NCBI Taxonomy" id="1480694"/>
    <lineage>
        <taxon>Bacteria</taxon>
        <taxon>Pseudomonadati</taxon>
        <taxon>Spirochaetota</taxon>
        <taxon>Spirochaetia</taxon>
        <taxon>Spirochaetales</taxon>
        <taxon>Spirochaetaceae</taxon>
        <taxon>Spirochaeta</taxon>
    </lineage>
</organism>
<evidence type="ECO:0000313" key="1">
    <source>
        <dbReference type="EMBL" id="KGE71969.1"/>
    </source>
</evidence>
<reference evidence="1 2" key="1">
    <citation type="submission" date="2014-05" db="EMBL/GenBank/DDBJ databases">
        <title>De novo Genome Sequence of Spirocheata sp.</title>
        <authorList>
            <person name="Shivani Y."/>
            <person name="Subhash Y."/>
            <person name="Tushar L."/>
            <person name="Sasikala C."/>
            <person name="Ramana C.V."/>
        </authorList>
    </citation>
    <scope>NUCLEOTIDE SEQUENCE [LARGE SCALE GENOMIC DNA]</scope>
    <source>
        <strain evidence="1 2">JC230</strain>
    </source>
</reference>
<dbReference type="STRING" id="1480694.DC28_09250"/>
<dbReference type="AlphaFoldDB" id="A0A098QW90"/>